<feature type="domain" description="DNA ligase D polymerase" evidence="2">
    <location>
        <begin position="37"/>
        <end position="315"/>
    </location>
</feature>
<dbReference type="InterPro" id="IPR014145">
    <property type="entry name" value="LigD_pol_dom"/>
</dbReference>
<dbReference type="EMBL" id="JBHTLX010000005">
    <property type="protein sequence ID" value="MFD1246891.1"/>
    <property type="molecule type" value="Genomic_DNA"/>
</dbReference>
<dbReference type="InterPro" id="IPR052171">
    <property type="entry name" value="NHEJ_LigD"/>
</dbReference>
<reference evidence="4" key="1">
    <citation type="journal article" date="2019" name="Int. J. Syst. Evol. Microbiol.">
        <title>The Global Catalogue of Microorganisms (GCM) 10K type strain sequencing project: providing services to taxonomists for standard genome sequencing and annotation.</title>
        <authorList>
            <consortium name="The Broad Institute Genomics Platform"/>
            <consortium name="The Broad Institute Genome Sequencing Center for Infectious Disease"/>
            <person name="Wu L."/>
            <person name="Ma J."/>
        </authorList>
    </citation>
    <scope>NUCLEOTIDE SEQUENCE [LARGE SCALE GENOMIC DNA]</scope>
    <source>
        <strain evidence="4">CCUG 52478</strain>
    </source>
</reference>
<feature type="region of interest" description="Disordered" evidence="1">
    <location>
        <begin position="81"/>
        <end position="115"/>
    </location>
</feature>
<dbReference type="Pfam" id="PF21686">
    <property type="entry name" value="LigD_Prim-Pol"/>
    <property type="match status" value="1"/>
</dbReference>
<evidence type="ECO:0000313" key="3">
    <source>
        <dbReference type="EMBL" id="MFD1246891.1"/>
    </source>
</evidence>
<dbReference type="GO" id="GO:0016874">
    <property type="term" value="F:ligase activity"/>
    <property type="evidence" value="ECO:0007669"/>
    <property type="project" value="UniProtKB-KW"/>
</dbReference>
<dbReference type="Proteomes" id="UP001597229">
    <property type="component" value="Unassembled WGS sequence"/>
</dbReference>
<dbReference type="CDD" id="cd04863">
    <property type="entry name" value="MtLigD_Pol_like"/>
    <property type="match status" value="1"/>
</dbReference>
<keyword evidence="3" id="KW-0436">Ligase</keyword>
<proteinExistence type="predicted"/>
<comment type="caution">
    <text evidence="3">The sequence shown here is derived from an EMBL/GenBank/DDBJ whole genome shotgun (WGS) entry which is preliminary data.</text>
</comment>
<accession>A0ABW3VUZ0</accession>
<sequence length="317" mass="34559">MPKRYEHPQTEVHVDVEGRTLRLTNLEKVLYPSTGTTKGEVLDYYVRVAPVLLPHLAGRPVTRIRWPHGVGSMSFFEKNTPGGTPSWVRTAEVPTTGSRRRRSGGSTGDGAPRADGDTLVFPIVDDLPTLVWMVNLAALELHVHQWTVDEDDEPVGADRLVIDLDPGEPAGLHECCQVALLAREALAERGYDALPVTSGSKGLHLYAPLPEPLPSSETSDLAKAIAEELQAAYPQQVTATMTKSRRRGKVFLDWSQNAGSKTTVAPYSLRGTPRPQVAAPIDWDEVAAGAEDPLGLEQLTPSQVMERVDDYGDLFAL</sequence>
<dbReference type="Gene3D" id="3.90.920.10">
    <property type="entry name" value="DNA primase, PRIM domain"/>
    <property type="match status" value="1"/>
</dbReference>
<dbReference type="PANTHER" id="PTHR42705">
    <property type="entry name" value="BIFUNCTIONAL NON-HOMOLOGOUS END JOINING PROTEIN LIGD"/>
    <property type="match status" value="1"/>
</dbReference>
<dbReference type="RefSeq" id="WP_367917634.1">
    <property type="nucleotide sequence ID" value="NZ_BAABAC010000005.1"/>
</dbReference>
<evidence type="ECO:0000256" key="1">
    <source>
        <dbReference type="SAM" id="MobiDB-lite"/>
    </source>
</evidence>
<evidence type="ECO:0000259" key="2">
    <source>
        <dbReference type="Pfam" id="PF21686"/>
    </source>
</evidence>
<dbReference type="PANTHER" id="PTHR42705:SF2">
    <property type="entry name" value="BIFUNCTIONAL NON-HOMOLOGOUS END JOINING PROTEIN LIGD"/>
    <property type="match status" value="1"/>
</dbReference>
<dbReference type="InterPro" id="IPR033649">
    <property type="entry name" value="MtLigD_Pol-like"/>
</dbReference>
<name>A0ABW3VUZ0_9ACTN</name>
<protein>
    <submittedName>
        <fullName evidence="3">ATP-dependent DNA ligase</fullName>
    </submittedName>
</protein>
<gene>
    <name evidence="3" type="ORF">ACFQ3F_03735</name>
</gene>
<keyword evidence="4" id="KW-1185">Reference proteome</keyword>
<evidence type="ECO:0000313" key="4">
    <source>
        <dbReference type="Proteomes" id="UP001597229"/>
    </source>
</evidence>
<organism evidence="3 4">
    <name type="scientific">Nocardioides ginsengisoli</name>
    <dbReference type="NCBI Taxonomy" id="363868"/>
    <lineage>
        <taxon>Bacteria</taxon>
        <taxon>Bacillati</taxon>
        <taxon>Actinomycetota</taxon>
        <taxon>Actinomycetes</taxon>
        <taxon>Propionibacteriales</taxon>
        <taxon>Nocardioidaceae</taxon>
        <taxon>Nocardioides</taxon>
    </lineage>
</organism>